<keyword evidence="2" id="KW-1185">Reference proteome</keyword>
<dbReference type="InterPro" id="IPR009959">
    <property type="entry name" value="Cyclase_SnoaL-like"/>
</dbReference>
<evidence type="ECO:0000313" key="1">
    <source>
        <dbReference type="EMBL" id="MCD7109286.1"/>
    </source>
</evidence>
<accession>A0A9X1T0A0</accession>
<dbReference type="PANTHER" id="PTHR38436:SF1">
    <property type="entry name" value="ESTER CYCLASE"/>
    <property type="match status" value="1"/>
</dbReference>
<dbReference type="Pfam" id="PF07366">
    <property type="entry name" value="SnoaL"/>
    <property type="match status" value="1"/>
</dbReference>
<gene>
    <name evidence="1" type="ORF">LRX75_09525</name>
</gene>
<dbReference type="EMBL" id="JAJOZR010000005">
    <property type="protein sequence ID" value="MCD7109286.1"/>
    <property type="molecule type" value="Genomic_DNA"/>
</dbReference>
<dbReference type="RefSeq" id="WP_231813775.1">
    <property type="nucleotide sequence ID" value="NZ_JAJOZR010000005.1"/>
</dbReference>
<name>A0A9X1T0A0_9HYPH</name>
<proteinExistence type="predicted"/>
<reference evidence="1" key="1">
    <citation type="submission" date="2021-12" db="EMBL/GenBank/DDBJ databases">
        <authorList>
            <person name="Li Y."/>
        </authorList>
    </citation>
    <scope>NUCLEOTIDE SEQUENCE</scope>
    <source>
        <strain evidence="1">DKSPLA3</strain>
    </source>
</reference>
<sequence>MAGTGLSRLYRDYIDCLNRQDWEALADFVGEDVCHNGRQIGLSGYRAMLEKDFREIPDLSFQIVLLVEDPPVIASRLSFDCTPVGAFLGLPVNGRRVQFTENVFYTYRADRIRDVWSVIDKAAIEAQLIPGGVAPLRREIET</sequence>
<dbReference type="SUPFAM" id="SSF54427">
    <property type="entry name" value="NTF2-like"/>
    <property type="match status" value="1"/>
</dbReference>
<comment type="caution">
    <text evidence="1">The sequence shown here is derived from an EMBL/GenBank/DDBJ whole genome shotgun (WGS) entry which is preliminary data.</text>
</comment>
<organism evidence="1 2">
    <name type="scientific">Rhizobium quercicola</name>
    <dbReference type="NCBI Taxonomy" id="2901226"/>
    <lineage>
        <taxon>Bacteria</taxon>
        <taxon>Pseudomonadati</taxon>
        <taxon>Pseudomonadota</taxon>
        <taxon>Alphaproteobacteria</taxon>
        <taxon>Hyphomicrobiales</taxon>
        <taxon>Rhizobiaceae</taxon>
        <taxon>Rhizobium/Agrobacterium group</taxon>
        <taxon>Rhizobium</taxon>
    </lineage>
</organism>
<dbReference type="AlphaFoldDB" id="A0A9X1T0A0"/>
<dbReference type="Gene3D" id="3.10.450.50">
    <property type="match status" value="1"/>
</dbReference>
<dbReference type="InterPro" id="IPR032710">
    <property type="entry name" value="NTF2-like_dom_sf"/>
</dbReference>
<dbReference type="GO" id="GO:0030638">
    <property type="term" value="P:polyketide metabolic process"/>
    <property type="evidence" value="ECO:0007669"/>
    <property type="project" value="InterPro"/>
</dbReference>
<dbReference type="Proteomes" id="UP001139089">
    <property type="component" value="Unassembled WGS sequence"/>
</dbReference>
<evidence type="ECO:0000313" key="2">
    <source>
        <dbReference type="Proteomes" id="UP001139089"/>
    </source>
</evidence>
<protein>
    <submittedName>
        <fullName evidence="1">Ester cyclase</fullName>
    </submittedName>
</protein>
<dbReference type="PANTHER" id="PTHR38436">
    <property type="entry name" value="POLYKETIDE CYCLASE SNOAL-LIKE DOMAIN"/>
    <property type="match status" value="1"/>
</dbReference>